<keyword evidence="2" id="KW-1185">Reference proteome</keyword>
<comment type="caution">
    <text evidence="1">The sequence shown here is derived from an EMBL/GenBank/DDBJ whole genome shotgun (WGS) entry which is preliminary data.</text>
</comment>
<gene>
    <name evidence="1" type="ORF">JTE90_011309</name>
</gene>
<protein>
    <submittedName>
        <fullName evidence="1">Uncharacterized protein</fullName>
    </submittedName>
</protein>
<sequence length="67" mass="7470">MFMLLHRYSSSAKQFQHQLILNPVISCSNTNIAYLVAYSLTKVCSITNPTLAPNPSIVKNDLYNGHS</sequence>
<proteinExistence type="predicted"/>
<reference evidence="1 2" key="1">
    <citation type="journal article" date="2022" name="Nat. Ecol. Evol.">
        <title>A masculinizing supergene underlies an exaggerated male reproductive morph in a spider.</title>
        <authorList>
            <person name="Hendrickx F."/>
            <person name="De Corte Z."/>
            <person name="Sonet G."/>
            <person name="Van Belleghem S.M."/>
            <person name="Kostlbacher S."/>
            <person name="Vangestel C."/>
        </authorList>
    </citation>
    <scope>NUCLEOTIDE SEQUENCE [LARGE SCALE GENOMIC DNA]</scope>
    <source>
        <strain evidence="1">W744_W776</strain>
    </source>
</reference>
<organism evidence="1 2">
    <name type="scientific">Oedothorax gibbosus</name>
    <dbReference type="NCBI Taxonomy" id="931172"/>
    <lineage>
        <taxon>Eukaryota</taxon>
        <taxon>Metazoa</taxon>
        <taxon>Ecdysozoa</taxon>
        <taxon>Arthropoda</taxon>
        <taxon>Chelicerata</taxon>
        <taxon>Arachnida</taxon>
        <taxon>Araneae</taxon>
        <taxon>Araneomorphae</taxon>
        <taxon>Entelegynae</taxon>
        <taxon>Araneoidea</taxon>
        <taxon>Linyphiidae</taxon>
        <taxon>Erigoninae</taxon>
        <taxon>Oedothorax</taxon>
    </lineage>
</organism>
<dbReference type="AlphaFoldDB" id="A0AAV6VN57"/>
<dbReference type="Proteomes" id="UP000827092">
    <property type="component" value="Unassembled WGS sequence"/>
</dbReference>
<dbReference type="EMBL" id="JAFNEN010000058">
    <property type="protein sequence ID" value="KAG8197148.1"/>
    <property type="molecule type" value="Genomic_DNA"/>
</dbReference>
<evidence type="ECO:0000313" key="1">
    <source>
        <dbReference type="EMBL" id="KAG8197148.1"/>
    </source>
</evidence>
<evidence type="ECO:0000313" key="2">
    <source>
        <dbReference type="Proteomes" id="UP000827092"/>
    </source>
</evidence>
<name>A0AAV6VN57_9ARAC</name>
<accession>A0AAV6VN57</accession>